<name>A0A5D6VWY2_9FIRM</name>
<dbReference type="OrthoDB" id="9811110at2"/>
<comment type="subcellular location">
    <subcellularLocation>
        <location evidence="1">Cell membrane</location>
        <topology evidence="1">Multi-pass membrane protein</topology>
    </subcellularLocation>
</comment>
<feature type="transmembrane region" description="Helical" evidence="7">
    <location>
        <begin position="273"/>
        <end position="297"/>
    </location>
</feature>
<feature type="transmembrane region" description="Helical" evidence="7">
    <location>
        <begin position="352"/>
        <end position="376"/>
    </location>
</feature>
<dbReference type="PIRSF" id="PIRSF006603">
    <property type="entry name" value="DinF"/>
    <property type="match status" value="1"/>
</dbReference>
<evidence type="ECO:0000256" key="1">
    <source>
        <dbReference type="ARBA" id="ARBA00004651"/>
    </source>
</evidence>
<evidence type="ECO:0000256" key="3">
    <source>
        <dbReference type="ARBA" id="ARBA00022475"/>
    </source>
</evidence>
<feature type="transmembrane region" description="Helical" evidence="7">
    <location>
        <begin position="57"/>
        <end position="84"/>
    </location>
</feature>
<organism evidence="8 9">
    <name type="scientific">Selenomonas ruminis</name>
    <dbReference type="NCBI Taxonomy" id="2593411"/>
    <lineage>
        <taxon>Bacteria</taxon>
        <taxon>Bacillati</taxon>
        <taxon>Bacillota</taxon>
        <taxon>Negativicutes</taxon>
        <taxon>Selenomonadales</taxon>
        <taxon>Selenomonadaceae</taxon>
        <taxon>Selenomonas</taxon>
    </lineage>
</organism>
<sequence>MENSNSTPLAQRFTIFSLLRFAAPSIGMMLVISLYTVTDGIFIGRYAGSLALAASNIVYPVINLVFGLAIMLASGGSAIVAKNLGEGQLGAANNRFAWLTAVGAVIALALALTAGLFLAPILTFLGASPAMLDDCRLYLGVLLPFFPAAALMVIFNAFYIADGRPIQGFLVSVASGITNAVLDYLFLAVCGLGIGGAALATGIADLLAAIIGLVYFARFSRTLRLRPFKAELPVLRAACNNGASELVTQLSVGVVTFLFNIITFRWAGENGVAAISVILYAEMLLTSILMGFTNGVAPVFSYHYGARHHGELTRLLKISLGIITTFGLLAFATSRLLATPLIALFLPDGGPAFTLTLSGFLLFSLSFLLVGFNLFASGFFTALSNGRTSALLSFVRNLAGIVIFLMLLPRELGIAGVWLAVPAADAAALLLTLFCLYNENRTLQERQKATTTKYKTIFSTKVL</sequence>
<dbReference type="AlphaFoldDB" id="A0A5D6VWY2"/>
<feature type="transmembrane region" description="Helical" evidence="7">
    <location>
        <begin position="414"/>
        <end position="437"/>
    </location>
</feature>
<keyword evidence="5 7" id="KW-1133">Transmembrane helix</keyword>
<dbReference type="GO" id="GO:0042910">
    <property type="term" value="F:xenobiotic transmembrane transporter activity"/>
    <property type="evidence" value="ECO:0007669"/>
    <property type="project" value="InterPro"/>
</dbReference>
<gene>
    <name evidence="8" type="ORF">FZ040_11430</name>
</gene>
<evidence type="ECO:0000256" key="6">
    <source>
        <dbReference type="ARBA" id="ARBA00023136"/>
    </source>
</evidence>
<feature type="transmembrane region" description="Helical" evidence="7">
    <location>
        <begin position="168"/>
        <end position="187"/>
    </location>
</feature>
<feature type="transmembrane region" description="Helical" evidence="7">
    <location>
        <begin position="137"/>
        <end position="161"/>
    </location>
</feature>
<dbReference type="PANTHER" id="PTHR43823:SF3">
    <property type="entry name" value="MULTIDRUG EXPORT PROTEIN MEPA"/>
    <property type="match status" value="1"/>
</dbReference>
<keyword evidence="3" id="KW-1003">Cell membrane</keyword>
<dbReference type="GO" id="GO:0015297">
    <property type="term" value="F:antiporter activity"/>
    <property type="evidence" value="ECO:0007669"/>
    <property type="project" value="InterPro"/>
</dbReference>
<feature type="transmembrane region" description="Helical" evidence="7">
    <location>
        <begin position="318"/>
        <end position="346"/>
    </location>
</feature>
<feature type="transmembrane region" description="Helical" evidence="7">
    <location>
        <begin position="12"/>
        <end position="37"/>
    </location>
</feature>
<feature type="transmembrane region" description="Helical" evidence="7">
    <location>
        <begin position="246"/>
        <end position="267"/>
    </location>
</feature>
<evidence type="ECO:0000256" key="7">
    <source>
        <dbReference type="SAM" id="Phobius"/>
    </source>
</evidence>
<comment type="caution">
    <text evidence="8">The sequence shown here is derived from an EMBL/GenBank/DDBJ whole genome shotgun (WGS) entry which is preliminary data.</text>
</comment>
<dbReference type="InterPro" id="IPR002528">
    <property type="entry name" value="MATE_fam"/>
</dbReference>
<dbReference type="Proteomes" id="UP000323646">
    <property type="component" value="Unassembled WGS sequence"/>
</dbReference>
<reference evidence="8 9" key="1">
    <citation type="submission" date="2019-08" db="EMBL/GenBank/DDBJ databases">
        <title>Selenomonas sp. mPRGC5 and Selenomonas sp. mPRGC8 isolated from ruminal fluid of dairy goat (Capra hircus).</title>
        <authorList>
            <person name="Poothong S."/>
            <person name="Nuengjamnong C."/>
            <person name="Tanasupawat S."/>
        </authorList>
    </citation>
    <scope>NUCLEOTIDE SEQUENCE [LARGE SCALE GENOMIC DNA]</scope>
    <source>
        <strain evidence="9">mPRGC5</strain>
    </source>
</reference>
<dbReference type="InterPro" id="IPR048279">
    <property type="entry name" value="MdtK-like"/>
</dbReference>
<evidence type="ECO:0000313" key="9">
    <source>
        <dbReference type="Proteomes" id="UP000323646"/>
    </source>
</evidence>
<dbReference type="RefSeq" id="WP_149172106.1">
    <property type="nucleotide sequence ID" value="NZ_VTOY01000013.1"/>
</dbReference>
<feature type="transmembrane region" description="Helical" evidence="7">
    <location>
        <begin position="388"/>
        <end position="408"/>
    </location>
</feature>
<keyword evidence="6 7" id="KW-0472">Membrane</keyword>
<feature type="transmembrane region" description="Helical" evidence="7">
    <location>
        <begin position="96"/>
        <end position="125"/>
    </location>
</feature>
<evidence type="ECO:0000256" key="4">
    <source>
        <dbReference type="ARBA" id="ARBA00022692"/>
    </source>
</evidence>
<evidence type="ECO:0000313" key="8">
    <source>
        <dbReference type="EMBL" id="TYZ20611.1"/>
    </source>
</evidence>
<proteinExistence type="predicted"/>
<feature type="transmembrane region" description="Helical" evidence="7">
    <location>
        <begin position="193"/>
        <end position="216"/>
    </location>
</feature>
<dbReference type="InterPro" id="IPR051327">
    <property type="entry name" value="MATE_MepA_subfamily"/>
</dbReference>
<dbReference type="GO" id="GO:0005886">
    <property type="term" value="C:plasma membrane"/>
    <property type="evidence" value="ECO:0007669"/>
    <property type="project" value="UniProtKB-SubCell"/>
</dbReference>
<dbReference type="Pfam" id="PF01554">
    <property type="entry name" value="MatE"/>
    <property type="match status" value="2"/>
</dbReference>
<keyword evidence="9" id="KW-1185">Reference proteome</keyword>
<evidence type="ECO:0000256" key="2">
    <source>
        <dbReference type="ARBA" id="ARBA00022448"/>
    </source>
</evidence>
<keyword evidence="4 7" id="KW-0812">Transmembrane</keyword>
<keyword evidence="2" id="KW-0813">Transport</keyword>
<dbReference type="EMBL" id="VTOY01000013">
    <property type="protein sequence ID" value="TYZ20611.1"/>
    <property type="molecule type" value="Genomic_DNA"/>
</dbReference>
<evidence type="ECO:0000256" key="5">
    <source>
        <dbReference type="ARBA" id="ARBA00022989"/>
    </source>
</evidence>
<accession>A0A5D6VWY2</accession>
<protein>
    <submittedName>
        <fullName evidence="8">MATE family efflux transporter</fullName>
    </submittedName>
</protein>
<dbReference type="PANTHER" id="PTHR43823">
    <property type="entry name" value="SPORULATION PROTEIN YKVU"/>
    <property type="match status" value="1"/>
</dbReference>